<gene>
    <name evidence="2" type="primary">ORF-92</name>
</gene>
<sequence>MNKIPINISLLHNKDAVEPIALKLAHNEKKTEKRHEEDVQFFPMWWVFVTWVFILVVFFMISYFIVNHNNYDNFYEDEDYGELQHLAY</sequence>
<reference evidence="2 3" key="1">
    <citation type="journal article" date="2015" name="J. Virol.">
        <title>A betabaculovirus-encoded gp64 homolog is a functional envelope fusion protein.</title>
        <authorList>
            <person name="Ardisson-Araujo D.M."/>
            <person name="Melo F.L."/>
            <person name="Clem R.J."/>
            <person name="Wolff J.L."/>
            <person name="Ribeiro B.M."/>
        </authorList>
    </citation>
    <scope>NUCLEOTIDE SEQUENCE [LARGE SCALE GENOMIC DNA]</scope>
    <source>
        <strain evidence="2 3">Parana-2009</strain>
    </source>
</reference>
<dbReference type="EMBL" id="KP296186">
    <property type="protein sequence ID" value="AKN80747.1"/>
    <property type="molecule type" value="Genomic_DNA"/>
</dbReference>
<feature type="transmembrane region" description="Helical" evidence="1">
    <location>
        <begin position="44"/>
        <end position="66"/>
    </location>
</feature>
<keyword evidence="1" id="KW-0472">Membrane</keyword>
<keyword evidence="1" id="KW-1133">Transmembrane helix</keyword>
<accession>A0A0R7EYT6</accession>
<keyword evidence="3" id="KW-1185">Reference proteome</keyword>
<keyword evidence="1" id="KW-0812">Transmembrane</keyword>
<dbReference type="OrthoDB" id="28748at10239"/>
<dbReference type="RefSeq" id="YP_009182290.1">
    <property type="nucleotide sequence ID" value="NC_028491.1"/>
</dbReference>
<evidence type="ECO:0000313" key="3">
    <source>
        <dbReference type="Proteomes" id="UP000203433"/>
    </source>
</evidence>
<dbReference type="GeneID" id="26373954"/>
<evidence type="ECO:0000313" key="2">
    <source>
        <dbReference type="EMBL" id="AKN80747.1"/>
    </source>
</evidence>
<dbReference type="Proteomes" id="UP000203433">
    <property type="component" value="Segment"/>
</dbReference>
<proteinExistence type="predicted"/>
<evidence type="ECO:0000256" key="1">
    <source>
        <dbReference type="SAM" id="Phobius"/>
    </source>
</evidence>
<dbReference type="KEGG" id="vg:26373954"/>
<organism evidence="2 3">
    <name type="scientific">Diatraea saccharalis granulovirus</name>
    <dbReference type="NCBI Taxonomy" id="1675862"/>
    <lineage>
        <taxon>Viruses</taxon>
        <taxon>Viruses incertae sedis</taxon>
        <taxon>Naldaviricetes</taxon>
        <taxon>Lefavirales</taxon>
        <taxon>Baculoviridae</taxon>
        <taxon>Betabaculovirus</taxon>
        <taxon>Betabaculovirus disaccharalis</taxon>
    </lineage>
</organism>
<protein>
    <submittedName>
        <fullName evidence="2">Uncharacterized protein</fullName>
    </submittedName>
</protein>
<name>A0A0R7EYT6_9BBAC</name>